<dbReference type="PANTHER" id="PTHR43884:SF12">
    <property type="entry name" value="ISOVALERYL-COA DEHYDROGENASE, MITOCHONDRIAL-RELATED"/>
    <property type="match status" value="1"/>
</dbReference>
<proteinExistence type="predicted"/>
<dbReference type="PIRSF" id="PIRSF016578">
    <property type="entry name" value="HsaA"/>
    <property type="match status" value="1"/>
</dbReference>
<dbReference type="InterPro" id="IPR046373">
    <property type="entry name" value="Acyl-CoA_Oxase/DH_mid-dom_sf"/>
</dbReference>
<dbReference type="InterPro" id="IPR036250">
    <property type="entry name" value="AcylCo_DH-like_C"/>
</dbReference>
<dbReference type="Gene3D" id="2.40.110.10">
    <property type="entry name" value="Butyryl-CoA Dehydrogenase, subunit A, domain 2"/>
    <property type="match status" value="1"/>
</dbReference>
<gene>
    <name evidence="4" type="ORF">IWZ03DRAFT_124908</name>
</gene>
<feature type="domain" description="Acyl-CoA dehydrogenase C-terminal" evidence="3">
    <location>
        <begin position="268"/>
        <end position="415"/>
    </location>
</feature>
<dbReference type="Gene3D" id="1.20.140.10">
    <property type="entry name" value="Butyryl-CoA Dehydrogenase, subunit A, domain 3"/>
    <property type="match status" value="1"/>
</dbReference>
<dbReference type="InterPro" id="IPR013107">
    <property type="entry name" value="Acyl-CoA_DH_C"/>
</dbReference>
<evidence type="ECO:0000259" key="2">
    <source>
        <dbReference type="Pfam" id="PF02771"/>
    </source>
</evidence>
<sequence>MASNGSNGSANGHFPASDPAVYEKYRSQWAKLPQTDDEWLSRASEVKEVLRQDAVQRDLENKSPRAEVALLKHSGLLKALGPKRYGGGEQPWHVGYRLIREVAQGDGSIGMLLGYHLYWSAIANLVGTPDQAEALQEFIISNNLFLGGAVNPRDNDLSVKDDGDTLVWNGFKNFNTGGVVSDLTVFEGVLEGTKDNIYTVVNTNQPGIQFAHNWDNVGLRLTESGSVKIENVVIPWTDALGWNPKTKRRIPQVLDIPFVSLLLPTIQLVFCNFYIGIAQGALSTAAAYTRQHTRPWPYSSDPKTSALDEFYILERYGNFHAHLAAAAALADRANAAATQLYETYNYHHEGGDNRGALTARERGEFAETVAAVKVVATDTGLRVTSGIFEVTGSKATSRKFGFDRFWRDLRTHTLHDPVAYKNRELGRFALLGEVPEPTWYT</sequence>
<dbReference type="Pfam" id="PF02771">
    <property type="entry name" value="Acyl-CoA_dh_N"/>
    <property type="match status" value="1"/>
</dbReference>
<name>A0ABR1KQU0_9PEZI</name>
<dbReference type="PANTHER" id="PTHR43884">
    <property type="entry name" value="ACYL-COA DEHYDROGENASE"/>
    <property type="match status" value="1"/>
</dbReference>
<feature type="domain" description="Acyl-CoA dehydrogenase/oxidase N-terminal" evidence="2">
    <location>
        <begin position="46"/>
        <end position="134"/>
    </location>
</feature>
<dbReference type="InterPro" id="IPR013786">
    <property type="entry name" value="AcylCoA_DH/ox_N"/>
</dbReference>
<evidence type="ECO:0000313" key="4">
    <source>
        <dbReference type="EMBL" id="KAK7519914.1"/>
    </source>
</evidence>
<dbReference type="SUPFAM" id="SSF47203">
    <property type="entry name" value="Acyl-CoA dehydrogenase C-terminal domain-like"/>
    <property type="match status" value="1"/>
</dbReference>
<keyword evidence="5" id="KW-1185">Reference proteome</keyword>
<accession>A0ABR1KQU0</accession>
<dbReference type="InterPro" id="IPR009100">
    <property type="entry name" value="AcylCoA_DH/oxidase_NM_dom_sf"/>
</dbReference>
<protein>
    <submittedName>
        <fullName evidence="4">Thermophilic desulfurizing enzyme family protein</fullName>
    </submittedName>
</protein>
<dbReference type="EMBL" id="JBBPHU010000003">
    <property type="protein sequence ID" value="KAK7519914.1"/>
    <property type="molecule type" value="Genomic_DNA"/>
</dbReference>
<dbReference type="Proteomes" id="UP001363622">
    <property type="component" value="Unassembled WGS sequence"/>
</dbReference>
<evidence type="ECO:0000313" key="5">
    <source>
        <dbReference type="Proteomes" id="UP001363622"/>
    </source>
</evidence>
<dbReference type="InterPro" id="IPR037069">
    <property type="entry name" value="AcylCoA_DH/ox_N_sf"/>
</dbReference>
<dbReference type="Pfam" id="PF08028">
    <property type="entry name" value="Acyl-CoA_dh_2"/>
    <property type="match status" value="1"/>
</dbReference>
<dbReference type="SUPFAM" id="SSF56645">
    <property type="entry name" value="Acyl-CoA dehydrogenase NM domain-like"/>
    <property type="match status" value="1"/>
</dbReference>
<reference evidence="4 5" key="1">
    <citation type="submission" date="2024-04" db="EMBL/GenBank/DDBJ databases">
        <title>Phyllosticta paracitricarpa is synonymous to the EU quarantine fungus P. citricarpa based on phylogenomic analyses.</title>
        <authorList>
            <consortium name="Lawrence Berkeley National Laboratory"/>
            <person name="Van Ingen-Buijs V.A."/>
            <person name="Van Westerhoven A.C."/>
            <person name="Haridas S."/>
            <person name="Skiadas P."/>
            <person name="Martin F."/>
            <person name="Groenewald J.Z."/>
            <person name="Crous P.W."/>
            <person name="Seidl M.F."/>
        </authorList>
    </citation>
    <scope>NUCLEOTIDE SEQUENCE [LARGE SCALE GENOMIC DNA]</scope>
    <source>
        <strain evidence="4 5">CBS 123371</strain>
    </source>
</reference>
<evidence type="ECO:0000256" key="1">
    <source>
        <dbReference type="ARBA" id="ARBA00023002"/>
    </source>
</evidence>
<keyword evidence="1" id="KW-0560">Oxidoreductase</keyword>
<comment type="caution">
    <text evidence="4">The sequence shown here is derived from an EMBL/GenBank/DDBJ whole genome shotgun (WGS) entry which is preliminary data.</text>
</comment>
<evidence type="ECO:0000259" key="3">
    <source>
        <dbReference type="Pfam" id="PF08028"/>
    </source>
</evidence>
<organism evidence="4 5">
    <name type="scientific">Phyllosticta citriasiana</name>
    <dbReference type="NCBI Taxonomy" id="595635"/>
    <lineage>
        <taxon>Eukaryota</taxon>
        <taxon>Fungi</taxon>
        <taxon>Dikarya</taxon>
        <taxon>Ascomycota</taxon>
        <taxon>Pezizomycotina</taxon>
        <taxon>Dothideomycetes</taxon>
        <taxon>Dothideomycetes incertae sedis</taxon>
        <taxon>Botryosphaeriales</taxon>
        <taxon>Phyllostictaceae</taxon>
        <taxon>Phyllosticta</taxon>
    </lineage>
</organism>
<dbReference type="Gene3D" id="1.10.540.10">
    <property type="entry name" value="Acyl-CoA dehydrogenase/oxidase, N-terminal domain"/>
    <property type="match status" value="1"/>
</dbReference>